<feature type="transmembrane region" description="Helical" evidence="1">
    <location>
        <begin position="173"/>
        <end position="191"/>
    </location>
</feature>
<name>A0A848L2C8_9ACTN</name>
<keyword evidence="1" id="KW-0812">Transmembrane</keyword>
<sequence length="251" mass="26032">MALVAATHAEYIKLTSTRSPYWCVGVVAVLSVGIAALLGAVAANAAGDTGLRVPDYLLGLNQFGVVVLMIMAVLAVTSEYRFGTIRTTFVATPQRGRVLVAKAVVFGALAAVLTALLAALSLGVAAVLTPASSNVSFSDSVALRQIWGTPIWALLCVIVGVGVGALIRHTAGAVVIILVWMLVAESILAVLPKVGPAVGPFLPFRNGSRFLNAAPDADAYHWNAYVSLGYFAVFAALVFGAAIAVVRRRDA</sequence>
<keyword evidence="3" id="KW-1185">Reference proteome</keyword>
<accession>A0A848L2C8</accession>
<protein>
    <submittedName>
        <fullName evidence="2">ABC transporter permease</fullName>
    </submittedName>
</protein>
<dbReference type="AlphaFoldDB" id="A0A848L2C8"/>
<dbReference type="EMBL" id="JABBNB010000045">
    <property type="protein sequence ID" value="NMO04936.1"/>
    <property type="molecule type" value="Genomic_DNA"/>
</dbReference>
<comment type="caution">
    <text evidence="2">The sequence shown here is derived from an EMBL/GenBank/DDBJ whole genome shotgun (WGS) entry which is preliminary data.</text>
</comment>
<gene>
    <name evidence="2" type="ORF">HH308_27295</name>
</gene>
<keyword evidence="1" id="KW-0472">Membrane</keyword>
<feature type="transmembrane region" description="Helical" evidence="1">
    <location>
        <begin position="21"/>
        <end position="43"/>
    </location>
</feature>
<reference evidence="2 3" key="1">
    <citation type="submission" date="2020-04" db="EMBL/GenBank/DDBJ databases">
        <title>Gordonia sp. nov. TBRC 11910.</title>
        <authorList>
            <person name="Suriyachadkun C."/>
        </authorList>
    </citation>
    <scope>NUCLEOTIDE SEQUENCE [LARGE SCALE GENOMIC DNA]</scope>
    <source>
        <strain evidence="2 3">TBRC 11910</strain>
    </source>
</reference>
<dbReference type="RefSeq" id="WP_170197462.1">
    <property type="nucleotide sequence ID" value="NZ_JABBNB010000045.1"/>
</dbReference>
<feature type="transmembrane region" description="Helical" evidence="1">
    <location>
        <begin position="103"/>
        <end position="126"/>
    </location>
</feature>
<organism evidence="2 3">
    <name type="scientific">Gordonia asplenii</name>
    <dbReference type="NCBI Taxonomy" id="2725283"/>
    <lineage>
        <taxon>Bacteria</taxon>
        <taxon>Bacillati</taxon>
        <taxon>Actinomycetota</taxon>
        <taxon>Actinomycetes</taxon>
        <taxon>Mycobacteriales</taxon>
        <taxon>Gordoniaceae</taxon>
        <taxon>Gordonia</taxon>
    </lineage>
</organism>
<feature type="transmembrane region" description="Helical" evidence="1">
    <location>
        <begin position="224"/>
        <end position="246"/>
    </location>
</feature>
<evidence type="ECO:0000313" key="2">
    <source>
        <dbReference type="EMBL" id="NMO04936.1"/>
    </source>
</evidence>
<dbReference type="Proteomes" id="UP000550729">
    <property type="component" value="Unassembled WGS sequence"/>
</dbReference>
<feature type="transmembrane region" description="Helical" evidence="1">
    <location>
        <begin position="63"/>
        <end position="82"/>
    </location>
</feature>
<evidence type="ECO:0000256" key="1">
    <source>
        <dbReference type="SAM" id="Phobius"/>
    </source>
</evidence>
<proteinExistence type="predicted"/>
<keyword evidence="1" id="KW-1133">Transmembrane helix</keyword>
<feature type="transmembrane region" description="Helical" evidence="1">
    <location>
        <begin position="146"/>
        <end position="166"/>
    </location>
</feature>
<evidence type="ECO:0000313" key="3">
    <source>
        <dbReference type="Proteomes" id="UP000550729"/>
    </source>
</evidence>